<evidence type="ECO:0000256" key="3">
    <source>
        <dbReference type="ARBA" id="ARBA00022516"/>
    </source>
</evidence>
<evidence type="ECO:0000256" key="13">
    <source>
        <dbReference type="ARBA" id="ARBA00023221"/>
    </source>
</evidence>
<protein>
    <submittedName>
        <fullName evidence="16">Uncharacterized protein</fullName>
    </submittedName>
</protein>
<proteinExistence type="inferred from homology"/>
<evidence type="ECO:0000256" key="14">
    <source>
        <dbReference type="SAM" id="MobiDB-lite"/>
    </source>
</evidence>
<comment type="similarity">
    <text evidence="2">Belongs to the ERG4/ERG24 family.</text>
</comment>
<name>M5BTR2_THACB</name>
<dbReference type="PANTHER" id="PTHR21257:SF31">
    <property type="entry name" value="DELTA(24(24(1)))-STEROL REDUCTASE ERG4"/>
    <property type="match status" value="1"/>
</dbReference>
<dbReference type="HOGENOM" id="CLU_015631_3_1_1"/>
<feature type="transmembrane region" description="Helical" evidence="15">
    <location>
        <begin position="177"/>
        <end position="199"/>
    </location>
</feature>
<evidence type="ECO:0000256" key="7">
    <source>
        <dbReference type="ARBA" id="ARBA00022989"/>
    </source>
</evidence>
<dbReference type="Proteomes" id="UP000012065">
    <property type="component" value="Unassembled WGS sequence"/>
</dbReference>
<evidence type="ECO:0000256" key="15">
    <source>
        <dbReference type="SAM" id="Phobius"/>
    </source>
</evidence>
<evidence type="ECO:0000256" key="12">
    <source>
        <dbReference type="ARBA" id="ARBA00023166"/>
    </source>
</evidence>
<evidence type="ECO:0000256" key="8">
    <source>
        <dbReference type="ARBA" id="ARBA00023002"/>
    </source>
</evidence>
<dbReference type="GO" id="GO:0005789">
    <property type="term" value="C:endoplasmic reticulum membrane"/>
    <property type="evidence" value="ECO:0007669"/>
    <property type="project" value="TreeGrafter"/>
</dbReference>
<dbReference type="GO" id="GO:0006696">
    <property type="term" value="P:ergosterol biosynthetic process"/>
    <property type="evidence" value="ECO:0007669"/>
    <property type="project" value="TreeGrafter"/>
</dbReference>
<dbReference type="EMBL" id="CAOJ01005620">
    <property type="protein sequence ID" value="CCO29905.1"/>
    <property type="molecule type" value="Genomic_DNA"/>
</dbReference>
<keyword evidence="10" id="KW-0443">Lipid metabolism</keyword>
<organism evidence="16 17">
    <name type="scientific">Thanatephorus cucumeris (strain AG1-IB / isolate 7/3/14)</name>
    <name type="common">Lettuce bottom rot fungus</name>
    <name type="synonym">Rhizoctonia solani</name>
    <dbReference type="NCBI Taxonomy" id="1108050"/>
    <lineage>
        <taxon>Eukaryota</taxon>
        <taxon>Fungi</taxon>
        <taxon>Dikarya</taxon>
        <taxon>Basidiomycota</taxon>
        <taxon>Agaricomycotina</taxon>
        <taxon>Agaricomycetes</taxon>
        <taxon>Cantharellales</taxon>
        <taxon>Ceratobasidiaceae</taxon>
        <taxon>Rhizoctonia</taxon>
        <taxon>Rhizoctonia solani AG-1</taxon>
    </lineage>
</organism>
<keyword evidence="11 15" id="KW-0472">Membrane</keyword>
<feature type="transmembrane region" description="Helical" evidence="15">
    <location>
        <begin position="104"/>
        <end position="125"/>
    </location>
</feature>
<evidence type="ECO:0000256" key="9">
    <source>
        <dbReference type="ARBA" id="ARBA00023011"/>
    </source>
</evidence>
<keyword evidence="13" id="KW-0753">Steroid metabolism</keyword>
<keyword evidence="4 15" id="KW-0812">Transmembrane</keyword>
<evidence type="ECO:0000313" key="17">
    <source>
        <dbReference type="Proteomes" id="UP000012065"/>
    </source>
</evidence>
<dbReference type="GO" id="GO:0000246">
    <property type="term" value="F:Delta24(24-1) sterol reductase activity"/>
    <property type="evidence" value="ECO:0007669"/>
    <property type="project" value="TreeGrafter"/>
</dbReference>
<dbReference type="Pfam" id="PF01222">
    <property type="entry name" value="ERG4_ERG24"/>
    <property type="match status" value="1"/>
</dbReference>
<comment type="subcellular location">
    <subcellularLocation>
        <location evidence="1">Membrane</location>
        <topology evidence="1">Multi-pass membrane protein</topology>
    </subcellularLocation>
</comment>
<gene>
    <name evidence="16" type="ORF">BN14_03928</name>
</gene>
<dbReference type="PANTHER" id="PTHR21257">
    <property type="entry name" value="DELTA(14)-STEROL REDUCTASE"/>
    <property type="match status" value="1"/>
</dbReference>
<evidence type="ECO:0000256" key="6">
    <source>
        <dbReference type="ARBA" id="ARBA00022955"/>
    </source>
</evidence>
<dbReference type="AlphaFoldDB" id="M5BTR2"/>
<keyword evidence="12" id="KW-1207">Sterol metabolism</keyword>
<keyword evidence="7 15" id="KW-1133">Transmembrane helix</keyword>
<reference evidence="16 17" key="1">
    <citation type="journal article" date="2013" name="J. Biotechnol.">
        <title>Establishment and interpretation of the genome sequence of the phytopathogenic fungus Rhizoctonia solani AG1-IB isolate 7/3/14.</title>
        <authorList>
            <person name="Wibberg D.W."/>
            <person name="Jelonek L.J."/>
            <person name="Rupp O.R."/>
            <person name="Hennig M.H."/>
            <person name="Eikmeyer F.E."/>
            <person name="Goesmann A.G."/>
            <person name="Hartmann A.H."/>
            <person name="Borriss R.B."/>
            <person name="Grosch R.G."/>
            <person name="Puehler A.P."/>
            <person name="Schlueter A.S."/>
        </authorList>
    </citation>
    <scope>NUCLEOTIDE SEQUENCE [LARGE SCALE GENOMIC DNA]</scope>
    <source>
        <strain evidence="17">AG1-IB / isolate 7/3/14</strain>
    </source>
</reference>
<feature type="region of interest" description="Disordered" evidence="14">
    <location>
        <begin position="1"/>
        <end position="32"/>
    </location>
</feature>
<evidence type="ECO:0000256" key="10">
    <source>
        <dbReference type="ARBA" id="ARBA00023098"/>
    </source>
</evidence>
<comment type="caution">
    <text evidence="16">The sequence shown here is derived from an EMBL/GenBank/DDBJ whole genome shotgun (WGS) entry which is preliminary data.</text>
</comment>
<sequence>MSPPGSPNERTPLKKGAGTSSQPTVAGKASDARLDSHEHYEFGGPIGVTAMMAFFPPMMYYFWICLRFYNGSLVHPKSFGDIGSFLSRMWQHIRQDAAPTPRAWAIYTGLMVFELILAFIMPGYQQEGLPVPSLGYKTLTYHCNALWSFYATLAASAVLHTTELFRLTQIIDHFGEIMTVAIIYGFLLSFIVYGVTIVLGKQMRMSGNFFYDFWM</sequence>
<evidence type="ECO:0000256" key="4">
    <source>
        <dbReference type="ARBA" id="ARBA00022692"/>
    </source>
</evidence>
<feature type="transmembrane region" description="Helical" evidence="15">
    <location>
        <begin position="42"/>
        <end position="63"/>
    </location>
</feature>
<evidence type="ECO:0000256" key="2">
    <source>
        <dbReference type="ARBA" id="ARBA00005402"/>
    </source>
</evidence>
<evidence type="ECO:0000256" key="1">
    <source>
        <dbReference type="ARBA" id="ARBA00004141"/>
    </source>
</evidence>
<keyword evidence="6" id="KW-0752">Steroid biosynthesis</keyword>
<keyword evidence="3" id="KW-0444">Lipid biosynthesis</keyword>
<evidence type="ECO:0000256" key="11">
    <source>
        <dbReference type="ARBA" id="ARBA00023136"/>
    </source>
</evidence>
<keyword evidence="9" id="KW-0756">Sterol biosynthesis</keyword>
<dbReference type="InterPro" id="IPR001171">
    <property type="entry name" value="ERG24_DHCR-like"/>
</dbReference>
<accession>M5BTR2</accession>
<evidence type="ECO:0000256" key="5">
    <source>
        <dbReference type="ARBA" id="ARBA00022857"/>
    </source>
</evidence>
<keyword evidence="5" id="KW-0521">NADP</keyword>
<feature type="transmembrane region" description="Helical" evidence="15">
    <location>
        <begin position="145"/>
        <end position="165"/>
    </location>
</feature>
<keyword evidence="8" id="KW-0560">Oxidoreductase</keyword>
<evidence type="ECO:0000313" key="16">
    <source>
        <dbReference type="EMBL" id="CCO29905.1"/>
    </source>
</evidence>